<comment type="similarity">
    <text evidence="1">Belongs to the flagella basal body rod proteins family.</text>
</comment>
<evidence type="ECO:0000313" key="3">
    <source>
        <dbReference type="EMBL" id="MBS5829627.1"/>
    </source>
</evidence>
<name>A0A9E1FCN9_9BACT</name>
<comment type="caution">
    <text evidence="3">The sequence shown here is derived from an EMBL/GenBank/DDBJ whole genome shotgun (WGS) entry which is preliminary data.</text>
</comment>
<proteinExistence type="inferred from homology"/>
<dbReference type="EMBL" id="JAHAKR010000059">
    <property type="protein sequence ID" value="MBS5829627.1"/>
    <property type="molecule type" value="Genomic_DNA"/>
</dbReference>
<protein>
    <recommendedName>
        <fullName evidence="2">Flagellar basal-body/hook protein C-terminal domain-containing protein</fullName>
    </recommendedName>
</protein>
<organism evidence="3 4">
    <name type="scientific">Campylobacter concisus</name>
    <dbReference type="NCBI Taxonomy" id="199"/>
    <lineage>
        <taxon>Bacteria</taxon>
        <taxon>Pseudomonadati</taxon>
        <taxon>Campylobacterota</taxon>
        <taxon>Epsilonproteobacteria</taxon>
        <taxon>Campylobacterales</taxon>
        <taxon>Campylobacteraceae</taxon>
        <taxon>Campylobacter</taxon>
    </lineage>
</organism>
<dbReference type="AlphaFoldDB" id="A0A9E1FCN9"/>
<accession>A0A9E1FCN9</accession>
<dbReference type="Proteomes" id="UP000824019">
    <property type="component" value="Unassembled WGS sequence"/>
</dbReference>
<gene>
    <name evidence="3" type="ORF">KIC69_02185</name>
</gene>
<dbReference type="InterPro" id="IPR010930">
    <property type="entry name" value="Flg_bb/hook_C_dom"/>
</dbReference>
<dbReference type="Pfam" id="PF06429">
    <property type="entry name" value="Flg_bbr_C"/>
    <property type="match status" value="1"/>
</dbReference>
<evidence type="ECO:0000313" key="4">
    <source>
        <dbReference type="Proteomes" id="UP000824019"/>
    </source>
</evidence>
<feature type="domain" description="Flagellar basal-body/hook protein C-terminal" evidence="2">
    <location>
        <begin position="1"/>
        <end position="40"/>
    </location>
</feature>
<reference evidence="3" key="1">
    <citation type="submission" date="2021-02" db="EMBL/GenBank/DDBJ databases">
        <title>Infant gut strain persistence is associated with maternal origin, phylogeny, and functional potential including surface adhesion and iron acquisition.</title>
        <authorList>
            <person name="Lou Y.C."/>
        </authorList>
    </citation>
    <scope>NUCLEOTIDE SEQUENCE</scope>
    <source>
        <strain evidence="3">L3_101_000G1_dasL3_101_000G1_concoct_7_sub</strain>
    </source>
</reference>
<evidence type="ECO:0000259" key="2">
    <source>
        <dbReference type="Pfam" id="PF06429"/>
    </source>
</evidence>
<sequence length="42" mass="4560">MSNVDLGQALSEVIVTQKAYEASAKSITTSDEMIQTAIQMKK</sequence>
<evidence type="ECO:0000256" key="1">
    <source>
        <dbReference type="ARBA" id="ARBA00009677"/>
    </source>
</evidence>